<dbReference type="PANTHER" id="PTHR21716:SF53">
    <property type="entry name" value="PERMEASE PERM-RELATED"/>
    <property type="match status" value="1"/>
</dbReference>
<organism evidence="9 10">
    <name type="scientific">Rhabdobacter roseus</name>
    <dbReference type="NCBI Taxonomy" id="1655419"/>
    <lineage>
        <taxon>Bacteria</taxon>
        <taxon>Pseudomonadati</taxon>
        <taxon>Bacteroidota</taxon>
        <taxon>Cytophagia</taxon>
        <taxon>Cytophagales</taxon>
        <taxon>Cytophagaceae</taxon>
        <taxon>Rhabdobacter</taxon>
    </lineage>
</organism>
<evidence type="ECO:0000256" key="6">
    <source>
        <dbReference type="ARBA" id="ARBA00022989"/>
    </source>
</evidence>
<evidence type="ECO:0000256" key="3">
    <source>
        <dbReference type="ARBA" id="ARBA00022448"/>
    </source>
</evidence>
<proteinExistence type="inferred from homology"/>
<keyword evidence="4" id="KW-1003">Cell membrane</keyword>
<sequence>MKYPLHRILTYLLAGGLLLYLGRPLLVPLSFGLFISLLLYPLCEWMERRGLGRTAAIALGLFSLLIPLTLLGYLLVSQLLSLGSLWPDMKEKLVVAATDLGEYVDQSLQISRSQRQQWIRQGVESSAGDFFRFLQSTLSASVSSLVFLILVPIYSFLILLYRGRLVRAVEMLVAADWRPKVRPILRLSIRSFFEFIKGMLLVYLIVGLLNSIGLLLLGIPHALLFGFIASILTFIPYVGIMIAALPPIAVSWITYNSIAYPLGVVAIYAVVQYFEANLIFPWAVGRRVNLNTLSTIVSIVLGGIVWGGAGMILFIPFVAIAKLIAEQVEGAEALVLLLGDDEEAPLPKQQPE</sequence>
<evidence type="ECO:0000256" key="4">
    <source>
        <dbReference type="ARBA" id="ARBA00022475"/>
    </source>
</evidence>
<feature type="transmembrane region" description="Helical" evidence="8">
    <location>
        <begin position="55"/>
        <end position="76"/>
    </location>
</feature>
<comment type="caution">
    <text evidence="9">The sequence shown here is derived from an EMBL/GenBank/DDBJ whole genome shotgun (WGS) entry which is preliminary data.</text>
</comment>
<gene>
    <name evidence="9" type="ORF">HNQ92_000873</name>
</gene>
<evidence type="ECO:0000256" key="1">
    <source>
        <dbReference type="ARBA" id="ARBA00004651"/>
    </source>
</evidence>
<comment type="similarity">
    <text evidence="2">Belongs to the autoinducer-2 exporter (AI-2E) (TC 2.A.86) family.</text>
</comment>
<dbReference type="EMBL" id="JACHGF010000001">
    <property type="protein sequence ID" value="MBB5282752.1"/>
    <property type="molecule type" value="Genomic_DNA"/>
</dbReference>
<evidence type="ECO:0000256" key="2">
    <source>
        <dbReference type="ARBA" id="ARBA00009773"/>
    </source>
</evidence>
<reference evidence="9 10" key="1">
    <citation type="submission" date="2020-08" db="EMBL/GenBank/DDBJ databases">
        <title>Genomic Encyclopedia of Type Strains, Phase IV (KMG-IV): sequencing the most valuable type-strain genomes for metagenomic binning, comparative biology and taxonomic classification.</title>
        <authorList>
            <person name="Goeker M."/>
        </authorList>
    </citation>
    <scope>NUCLEOTIDE SEQUENCE [LARGE SCALE GENOMIC DNA]</scope>
    <source>
        <strain evidence="9 10">DSM 105074</strain>
    </source>
</reference>
<accession>A0A840TMH3</accession>
<dbReference type="Proteomes" id="UP000557307">
    <property type="component" value="Unassembled WGS sequence"/>
</dbReference>
<evidence type="ECO:0000313" key="9">
    <source>
        <dbReference type="EMBL" id="MBB5282752.1"/>
    </source>
</evidence>
<dbReference type="GO" id="GO:0055085">
    <property type="term" value="P:transmembrane transport"/>
    <property type="evidence" value="ECO:0007669"/>
    <property type="project" value="TreeGrafter"/>
</dbReference>
<evidence type="ECO:0000256" key="7">
    <source>
        <dbReference type="ARBA" id="ARBA00023136"/>
    </source>
</evidence>
<feature type="transmembrane region" description="Helical" evidence="8">
    <location>
        <begin position="225"/>
        <end position="246"/>
    </location>
</feature>
<name>A0A840TMH3_9BACT</name>
<dbReference type="RefSeq" id="WP_184171408.1">
    <property type="nucleotide sequence ID" value="NZ_JACHGF010000001.1"/>
</dbReference>
<dbReference type="AlphaFoldDB" id="A0A840TMH3"/>
<keyword evidence="7 8" id="KW-0472">Membrane</keyword>
<evidence type="ECO:0000256" key="8">
    <source>
        <dbReference type="SAM" id="Phobius"/>
    </source>
</evidence>
<feature type="transmembrane region" description="Helical" evidence="8">
    <location>
        <begin position="296"/>
        <end position="320"/>
    </location>
</feature>
<keyword evidence="3" id="KW-0813">Transport</keyword>
<evidence type="ECO:0000256" key="5">
    <source>
        <dbReference type="ARBA" id="ARBA00022692"/>
    </source>
</evidence>
<keyword evidence="6 8" id="KW-1133">Transmembrane helix</keyword>
<feature type="transmembrane region" description="Helical" evidence="8">
    <location>
        <begin position="138"/>
        <end position="161"/>
    </location>
</feature>
<protein>
    <submittedName>
        <fullName evidence="9">Putative PurR-regulated permease PerM</fullName>
    </submittedName>
</protein>
<evidence type="ECO:0000313" key="10">
    <source>
        <dbReference type="Proteomes" id="UP000557307"/>
    </source>
</evidence>
<dbReference type="PANTHER" id="PTHR21716">
    <property type="entry name" value="TRANSMEMBRANE PROTEIN"/>
    <property type="match status" value="1"/>
</dbReference>
<feature type="transmembrane region" description="Helical" evidence="8">
    <location>
        <begin position="258"/>
        <end position="284"/>
    </location>
</feature>
<feature type="transmembrane region" description="Helical" evidence="8">
    <location>
        <begin position="20"/>
        <end position="43"/>
    </location>
</feature>
<keyword evidence="5 8" id="KW-0812">Transmembrane</keyword>
<comment type="subcellular location">
    <subcellularLocation>
        <location evidence="1">Cell membrane</location>
        <topology evidence="1">Multi-pass membrane protein</topology>
    </subcellularLocation>
</comment>
<dbReference type="InterPro" id="IPR002549">
    <property type="entry name" value="AI-2E-like"/>
</dbReference>
<dbReference type="Pfam" id="PF01594">
    <property type="entry name" value="AI-2E_transport"/>
    <property type="match status" value="1"/>
</dbReference>
<feature type="transmembrane region" description="Helical" evidence="8">
    <location>
        <begin position="200"/>
        <end position="219"/>
    </location>
</feature>
<keyword evidence="10" id="KW-1185">Reference proteome</keyword>
<dbReference type="GO" id="GO:0005886">
    <property type="term" value="C:plasma membrane"/>
    <property type="evidence" value="ECO:0007669"/>
    <property type="project" value="UniProtKB-SubCell"/>
</dbReference>